<name>A0A2S0WLF7_9ACTN</name>
<gene>
    <name evidence="1" type="ORF">C3E78_08015</name>
</gene>
<dbReference type="Proteomes" id="UP000244384">
    <property type="component" value="Chromosome"/>
</dbReference>
<keyword evidence="2" id="KW-1185">Reference proteome</keyword>
<dbReference type="EMBL" id="CP026952">
    <property type="protein sequence ID" value="AWB92147.1"/>
    <property type="molecule type" value="Genomic_DNA"/>
</dbReference>
<organism evidence="1 2">
    <name type="scientific">Aeromicrobium chenweiae</name>
    <dbReference type="NCBI Taxonomy" id="2079793"/>
    <lineage>
        <taxon>Bacteria</taxon>
        <taxon>Bacillati</taxon>
        <taxon>Actinomycetota</taxon>
        <taxon>Actinomycetes</taxon>
        <taxon>Propionibacteriales</taxon>
        <taxon>Nocardioidaceae</taxon>
        <taxon>Aeromicrobium</taxon>
    </lineage>
</organism>
<dbReference type="AlphaFoldDB" id="A0A2S0WLF7"/>
<protein>
    <submittedName>
        <fullName evidence="1">Uncharacterized protein</fullName>
    </submittedName>
</protein>
<evidence type="ECO:0000313" key="2">
    <source>
        <dbReference type="Proteomes" id="UP000244384"/>
    </source>
</evidence>
<proteinExistence type="predicted"/>
<dbReference type="KEGG" id="aez:C3E78_08015"/>
<sequence length="165" mass="17916">MAEESPRDEVTHTGVRQLRLWHGGAPGRSVGDLILPPDITGLEFTMADESIAGGLICISQRRDRVYVTTDRELARVYAGTWRNPDTAELGRGALYRVEVKEGLEEDEDLLSLPGLSFQAPSATVIAVYDAAVKPDAPKYGRVLKRTLDDHAAAKARDATTGLDGQ</sequence>
<accession>A0A2S0WLF7</accession>
<evidence type="ECO:0000313" key="1">
    <source>
        <dbReference type="EMBL" id="AWB92147.1"/>
    </source>
</evidence>
<reference evidence="2" key="1">
    <citation type="submission" date="2018-01" db="EMBL/GenBank/DDBJ databases">
        <authorList>
            <person name="Li J."/>
        </authorList>
    </citation>
    <scope>NUCLEOTIDE SEQUENCE [LARGE SCALE GENOMIC DNA]</scope>
    <source>
        <strain evidence="2">592</strain>
    </source>
</reference>